<comment type="caution">
    <text evidence="6">The sequence shown here is derived from an EMBL/GenBank/DDBJ whole genome shotgun (WGS) entry which is preliminary data.</text>
</comment>
<dbReference type="GeneID" id="6009850"/>
<protein>
    <recommendedName>
        <fullName evidence="8">Pali-domain-containing protein</fullName>
    </recommendedName>
</protein>
<evidence type="ECO:0000313" key="6">
    <source>
        <dbReference type="EMBL" id="EAU88452.1"/>
    </source>
</evidence>
<dbReference type="GO" id="GO:0032153">
    <property type="term" value="C:cell division site"/>
    <property type="evidence" value="ECO:0007669"/>
    <property type="project" value="TreeGrafter"/>
</dbReference>
<name>A8NFR0_COPC7</name>
<evidence type="ECO:0000256" key="2">
    <source>
        <dbReference type="ARBA" id="ARBA00022692"/>
    </source>
</evidence>
<evidence type="ECO:0000256" key="5">
    <source>
        <dbReference type="SAM" id="Phobius"/>
    </source>
</evidence>
<evidence type="ECO:0000256" key="1">
    <source>
        <dbReference type="ARBA" id="ARBA00004141"/>
    </source>
</evidence>
<feature type="transmembrane region" description="Helical" evidence="5">
    <location>
        <begin position="113"/>
        <end position="134"/>
    </location>
</feature>
<dbReference type="AlphaFoldDB" id="A8NFR0"/>
<dbReference type="InterPro" id="IPR009571">
    <property type="entry name" value="SUR7/Rim9-like_fungi"/>
</dbReference>
<dbReference type="GO" id="GO:0005886">
    <property type="term" value="C:plasma membrane"/>
    <property type="evidence" value="ECO:0007669"/>
    <property type="project" value="InterPro"/>
</dbReference>
<dbReference type="GO" id="GO:0035838">
    <property type="term" value="C:growing cell tip"/>
    <property type="evidence" value="ECO:0007669"/>
    <property type="project" value="TreeGrafter"/>
</dbReference>
<dbReference type="PANTHER" id="PTHR28013:SF3">
    <property type="entry name" value="PROTEIN DCV1-RELATED"/>
    <property type="match status" value="1"/>
</dbReference>
<reference evidence="6 7" key="1">
    <citation type="journal article" date="2010" name="Proc. Natl. Acad. Sci. U.S.A.">
        <title>Insights into evolution of multicellular fungi from the assembled chromosomes of the mushroom Coprinopsis cinerea (Coprinus cinereus).</title>
        <authorList>
            <person name="Stajich J.E."/>
            <person name="Wilke S.K."/>
            <person name="Ahren D."/>
            <person name="Au C.H."/>
            <person name="Birren B.W."/>
            <person name="Borodovsky M."/>
            <person name="Burns C."/>
            <person name="Canback B."/>
            <person name="Casselton L.A."/>
            <person name="Cheng C.K."/>
            <person name="Deng J."/>
            <person name="Dietrich F.S."/>
            <person name="Fargo D.C."/>
            <person name="Farman M.L."/>
            <person name="Gathman A.C."/>
            <person name="Goldberg J."/>
            <person name="Guigo R."/>
            <person name="Hoegger P.J."/>
            <person name="Hooker J.B."/>
            <person name="Huggins A."/>
            <person name="James T.Y."/>
            <person name="Kamada T."/>
            <person name="Kilaru S."/>
            <person name="Kodira C."/>
            <person name="Kues U."/>
            <person name="Kupfer D."/>
            <person name="Kwan H.S."/>
            <person name="Lomsadze A."/>
            <person name="Li W."/>
            <person name="Lilly W.W."/>
            <person name="Ma L.J."/>
            <person name="Mackey A.J."/>
            <person name="Manning G."/>
            <person name="Martin F."/>
            <person name="Muraguchi H."/>
            <person name="Natvig D.O."/>
            <person name="Palmerini H."/>
            <person name="Ramesh M.A."/>
            <person name="Rehmeyer C.J."/>
            <person name="Roe B.A."/>
            <person name="Shenoy N."/>
            <person name="Stanke M."/>
            <person name="Ter-Hovhannisyan V."/>
            <person name="Tunlid A."/>
            <person name="Velagapudi R."/>
            <person name="Vision T.J."/>
            <person name="Zeng Q."/>
            <person name="Zolan M.E."/>
            <person name="Pukkila P.J."/>
        </authorList>
    </citation>
    <scope>NUCLEOTIDE SEQUENCE [LARGE SCALE GENOMIC DNA]</scope>
    <source>
        <strain evidence="7">Okayama-7 / 130 / ATCC MYA-4618 / FGSC 9003</strain>
    </source>
</reference>
<dbReference type="PANTHER" id="PTHR28013">
    <property type="entry name" value="PROTEIN DCV1-RELATED"/>
    <property type="match status" value="1"/>
</dbReference>
<dbReference type="OMA" id="TWGNAVW"/>
<feature type="transmembrane region" description="Helical" evidence="5">
    <location>
        <begin position="207"/>
        <end position="229"/>
    </location>
</feature>
<proteinExistence type="predicted"/>
<evidence type="ECO:0008006" key="8">
    <source>
        <dbReference type="Google" id="ProtNLM"/>
    </source>
</evidence>
<evidence type="ECO:0000313" key="7">
    <source>
        <dbReference type="Proteomes" id="UP000001861"/>
    </source>
</evidence>
<organism evidence="6 7">
    <name type="scientific">Coprinopsis cinerea (strain Okayama-7 / 130 / ATCC MYA-4618 / FGSC 9003)</name>
    <name type="common">Inky cap fungus</name>
    <name type="synonym">Hormographiella aspergillata</name>
    <dbReference type="NCBI Taxonomy" id="240176"/>
    <lineage>
        <taxon>Eukaryota</taxon>
        <taxon>Fungi</taxon>
        <taxon>Dikarya</taxon>
        <taxon>Basidiomycota</taxon>
        <taxon>Agaricomycotina</taxon>
        <taxon>Agaricomycetes</taxon>
        <taxon>Agaricomycetidae</taxon>
        <taxon>Agaricales</taxon>
        <taxon>Agaricineae</taxon>
        <taxon>Psathyrellaceae</taxon>
        <taxon>Coprinopsis</taxon>
    </lineage>
</organism>
<evidence type="ECO:0000256" key="3">
    <source>
        <dbReference type="ARBA" id="ARBA00022989"/>
    </source>
</evidence>
<evidence type="ECO:0000256" key="4">
    <source>
        <dbReference type="ARBA" id="ARBA00023136"/>
    </source>
</evidence>
<gene>
    <name evidence="6" type="ORF">CC1G_11924</name>
</gene>
<accession>A8NFR0</accession>
<dbReference type="eggNOG" id="ENOG502S0K3">
    <property type="taxonomic scope" value="Eukaryota"/>
</dbReference>
<dbReference type="InterPro" id="IPR051380">
    <property type="entry name" value="pH-response_reg_palI/RIM9"/>
</dbReference>
<dbReference type="OrthoDB" id="2354757at2759"/>
<dbReference type="KEGG" id="cci:CC1G_11924"/>
<dbReference type="RefSeq" id="XP_001833347.1">
    <property type="nucleotide sequence ID" value="XM_001833295.2"/>
</dbReference>
<comment type="subcellular location">
    <subcellularLocation>
        <location evidence="1">Membrane</location>
        <topology evidence="1">Multi-pass membrane protein</topology>
    </subcellularLocation>
</comment>
<dbReference type="Pfam" id="PF06687">
    <property type="entry name" value="SUR7"/>
    <property type="match status" value="1"/>
</dbReference>
<keyword evidence="7" id="KW-1185">Reference proteome</keyword>
<dbReference type="InParanoid" id="A8NFR0"/>
<sequence>MFARVTPFLLFAAFLLLLLVTLSAPIIDAIYLFRLAIDTGTSFPGSGATGAVRFGVFGYCVSDVQASILGIGVDRDARCSSTRLGYTIDETVARVLRAEDIRDLVSRTTTAAFVLNPIATGLTFFAFVVSLFMLRRDTAFSQSRFGSTTVKTTRTSRIASFVTFALGLLAALAATTAFLINVVIVAVVRNRLSDATDSVTLNWGNAVWMTLGAAVALWIAVIGAIWGVCCGGRRRKHVNGTY</sequence>
<keyword evidence="3 5" id="KW-1133">Transmembrane helix</keyword>
<keyword evidence="4 5" id="KW-0472">Membrane</keyword>
<keyword evidence="2 5" id="KW-0812">Transmembrane</keyword>
<dbReference type="VEuPathDB" id="FungiDB:CC1G_11924"/>
<dbReference type="Proteomes" id="UP000001861">
    <property type="component" value="Unassembled WGS sequence"/>
</dbReference>
<dbReference type="EMBL" id="AACS02000002">
    <property type="protein sequence ID" value="EAU88452.1"/>
    <property type="molecule type" value="Genomic_DNA"/>
</dbReference>
<feature type="transmembrane region" description="Helical" evidence="5">
    <location>
        <begin position="161"/>
        <end position="187"/>
    </location>
</feature>